<dbReference type="AlphaFoldDB" id="A0A1V3JJD8"/>
<evidence type="ECO:0000313" key="14">
    <source>
        <dbReference type="EMBL" id="OOF56795.1"/>
    </source>
</evidence>
<evidence type="ECO:0000259" key="13">
    <source>
        <dbReference type="PROSITE" id="PS51846"/>
    </source>
</evidence>
<dbReference type="InterPro" id="IPR046342">
    <property type="entry name" value="CBS_dom_sf"/>
</dbReference>
<comment type="similarity">
    <text evidence="2">Belongs to the UPF0053 family.</text>
</comment>
<dbReference type="Pfam" id="PF01595">
    <property type="entry name" value="CNNM"/>
    <property type="match status" value="1"/>
</dbReference>
<evidence type="ECO:0000256" key="7">
    <source>
        <dbReference type="ARBA" id="ARBA00023122"/>
    </source>
</evidence>
<dbReference type="Pfam" id="PF03471">
    <property type="entry name" value="CorC_HlyC"/>
    <property type="match status" value="1"/>
</dbReference>
<evidence type="ECO:0000256" key="3">
    <source>
        <dbReference type="ARBA" id="ARBA00022475"/>
    </source>
</evidence>
<comment type="caution">
    <text evidence="14">The sequence shown here is derived from an EMBL/GenBank/DDBJ whole genome shotgun (WGS) entry which is preliminary data.</text>
</comment>
<dbReference type="Gene3D" id="3.30.465.10">
    <property type="match status" value="1"/>
</dbReference>
<dbReference type="SMART" id="SM01091">
    <property type="entry name" value="CorC_HlyC"/>
    <property type="match status" value="1"/>
</dbReference>
<dbReference type="Proteomes" id="UP000188602">
    <property type="component" value="Unassembled WGS sequence"/>
</dbReference>
<reference evidence="14 15" key="1">
    <citation type="submission" date="2016-10" db="EMBL/GenBank/DDBJ databases">
        <title>Rodentibacter gen. nov. and new species.</title>
        <authorList>
            <person name="Christensen H."/>
        </authorList>
    </citation>
    <scope>NUCLEOTIDE SEQUENCE [LARGE SCALE GENOMIC DNA]</scope>
    <source>
        <strain evidence="14 15">Ac151</strain>
    </source>
</reference>
<dbReference type="PANTHER" id="PTHR22777">
    <property type="entry name" value="HEMOLYSIN-RELATED"/>
    <property type="match status" value="1"/>
</dbReference>
<evidence type="ECO:0000256" key="6">
    <source>
        <dbReference type="ARBA" id="ARBA00022989"/>
    </source>
</evidence>
<feature type="domain" description="CBS" evidence="12">
    <location>
        <begin position="273"/>
        <end position="333"/>
    </location>
</feature>
<evidence type="ECO:0000259" key="12">
    <source>
        <dbReference type="PROSITE" id="PS51371"/>
    </source>
</evidence>
<keyword evidence="7 9" id="KW-0129">CBS domain</keyword>
<evidence type="ECO:0000256" key="1">
    <source>
        <dbReference type="ARBA" id="ARBA00004651"/>
    </source>
</evidence>
<dbReference type="PROSITE" id="PS51371">
    <property type="entry name" value="CBS"/>
    <property type="match status" value="1"/>
</dbReference>
<keyword evidence="6 10" id="KW-1133">Transmembrane helix</keyword>
<evidence type="ECO:0000256" key="8">
    <source>
        <dbReference type="ARBA" id="ARBA00023136"/>
    </source>
</evidence>
<dbReference type="Pfam" id="PF00571">
    <property type="entry name" value="CBS"/>
    <property type="match status" value="1"/>
</dbReference>
<dbReference type="InterPro" id="IPR016169">
    <property type="entry name" value="FAD-bd_PCMH_sub2"/>
</dbReference>
<dbReference type="SUPFAM" id="SSF54631">
    <property type="entry name" value="CBS-domain pair"/>
    <property type="match status" value="1"/>
</dbReference>
<dbReference type="RefSeq" id="WP_077425230.1">
    <property type="nucleotide sequence ID" value="NZ_MLHQ01000027.1"/>
</dbReference>
<dbReference type="NCBIfam" id="NF008604">
    <property type="entry name" value="PRK11573.1"/>
    <property type="match status" value="1"/>
</dbReference>
<dbReference type="InterPro" id="IPR000644">
    <property type="entry name" value="CBS_dom"/>
</dbReference>
<keyword evidence="4 10" id="KW-0812">Transmembrane</keyword>
<accession>A0A1V3JJD8</accession>
<gene>
    <name evidence="14" type="ORF">BKL49_10410</name>
</gene>
<dbReference type="InterPro" id="IPR002550">
    <property type="entry name" value="CNNM"/>
</dbReference>
<dbReference type="EMBL" id="MLHQ01000027">
    <property type="protein sequence ID" value="OOF56795.1"/>
    <property type="molecule type" value="Genomic_DNA"/>
</dbReference>
<feature type="transmembrane region" description="Helical" evidence="11">
    <location>
        <begin position="92"/>
        <end position="112"/>
    </location>
</feature>
<dbReference type="FunFam" id="3.30.465.10:FF:000010">
    <property type="entry name" value="DUF21 domain-containing protein"/>
    <property type="match status" value="1"/>
</dbReference>
<proteinExistence type="inferred from homology"/>
<dbReference type="CDD" id="cd04590">
    <property type="entry name" value="CBS_pair_CorC_HlyC_assoc"/>
    <property type="match status" value="1"/>
</dbReference>
<dbReference type="PANTHER" id="PTHR22777:SF32">
    <property type="entry name" value="UPF0053 INNER MEMBRANE PROTEIN YFJD"/>
    <property type="match status" value="1"/>
</dbReference>
<evidence type="ECO:0000256" key="5">
    <source>
        <dbReference type="ARBA" id="ARBA00022737"/>
    </source>
</evidence>
<evidence type="ECO:0000256" key="9">
    <source>
        <dbReference type="PROSITE-ProRule" id="PRU00703"/>
    </source>
</evidence>
<feature type="domain" description="CNNM transmembrane" evidence="13">
    <location>
        <begin position="2"/>
        <end position="187"/>
    </location>
</feature>
<organism evidence="14 15">
    <name type="scientific">Rodentibacter myodis</name>
    <dbReference type="NCBI Taxonomy" id="1907939"/>
    <lineage>
        <taxon>Bacteria</taxon>
        <taxon>Pseudomonadati</taxon>
        <taxon>Pseudomonadota</taxon>
        <taxon>Gammaproteobacteria</taxon>
        <taxon>Pasteurellales</taxon>
        <taxon>Pasteurellaceae</taxon>
        <taxon>Rodentibacter</taxon>
    </lineage>
</organism>
<comment type="subcellular location">
    <subcellularLocation>
        <location evidence="1">Cell membrane</location>
        <topology evidence="1">Multi-pass membrane protein</topology>
    </subcellularLocation>
</comment>
<protein>
    <submittedName>
        <fullName evidence="14">Magnesium/cobalt efflux protein</fullName>
    </submittedName>
</protein>
<evidence type="ECO:0000256" key="2">
    <source>
        <dbReference type="ARBA" id="ARBA00006337"/>
    </source>
</evidence>
<keyword evidence="5" id="KW-0677">Repeat</keyword>
<evidence type="ECO:0000256" key="11">
    <source>
        <dbReference type="SAM" id="Phobius"/>
    </source>
</evidence>
<dbReference type="PROSITE" id="PS51846">
    <property type="entry name" value="CNNM"/>
    <property type="match status" value="1"/>
</dbReference>
<dbReference type="GO" id="GO:0005886">
    <property type="term" value="C:plasma membrane"/>
    <property type="evidence" value="ECO:0007669"/>
    <property type="project" value="UniProtKB-SubCell"/>
</dbReference>
<dbReference type="InterPro" id="IPR036318">
    <property type="entry name" value="FAD-bd_PCMH-like_sf"/>
</dbReference>
<dbReference type="Gene3D" id="3.10.580.10">
    <property type="entry name" value="CBS-domain"/>
    <property type="match status" value="1"/>
</dbReference>
<sequence>MDSIPLSSLFITLVICLVLSAYFSGSETGLLSLNKYRLRFLSEQGNKGAQKAEKLLEKPDTLLSFILIFNNLVNISASAIATMIGMRLYGDAGVAIATGLLTFVMLVFSEIFPKTVAAMHPEKVGLFSSHILTLLLKIFYPLVWLMNIFTKSLMRLVGLKPDMQKQMISREELRSIVSEAGEATPDEQHPQMLLSILDMETVTVDDIMVPRNEIGGIDIDDDWKAIMRQLNHAAHNRVVLYKGSLDEQVLGILRVREAFRLLLEKNEFTKETLIRAADEVYFIPEGTPLKIQLANFRSNKERIGLVVDEYGDIKGLVTLEDILEEIVGDFTTSTAPSIDEEVTQQSDGSIIIDGSANLRDLNKMFGWELDTEDARTFNGLILEHLEEIPDEGTVCEIEGLQITILEVADNMIKQAKVVKR</sequence>
<dbReference type="SUPFAM" id="SSF56176">
    <property type="entry name" value="FAD-binding/transporter-associated domain-like"/>
    <property type="match status" value="1"/>
</dbReference>
<feature type="transmembrane region" description="Helical" evidence="11">
    <location>
        <begin position="62"/>
        <end position="85"/>
    </location>
</feature>
<feature type="transmembrane region" description="Helical" evidence="11">
    <location>
        <begin position="124"/>
        <end position="145"/>
    </location>
</feature>
<dbReference type="InterPro" id="IPR005170">
    <property type="entry name" value="Transptr-assoc_dom"/>
</dbReference>
<evidence type="ECO:0000313" key="15">
    <source>
        <dbReference type="Proteomes" id="UP000188602"/>
    </source>
</evidence>
<keyword evidence="3" id="KW-1003">Cell membrane</keyword>
<dbReference type="InterPro" id="IPR044751">
    <property type="entry name" value="Ion_transp-like_CBS"/>
</dbReference>
<keyword evidence="8 10" id="KW-0472">Membrane</keyword>
<dbReference type="FunFam" id="3.10.580.10:FF:000012">
    <property type="entry name" value="DUF21 domain-containing protein"/>
    <property type="match status" value="1"/>
</dbReference>
<name>A0A1V3JJD8_9PAST</name>
<keyword evidence="15" id="KW-1185">Reference proteome</keyword>
<dbReference type="OrthoDB" id="9797674at2"/>
<dbReference type="GO" id="GO:0050660">
    <property type="term" value="F:flavin adenine dinucleotide binding"/>
    <property type="evidence" value="ECO:0007669"/>
    <property type="project" value="InterPro"/>
</dbReference>
<evidence type="ECO:0000256" key="10">
    <source>
        <dbReference type="PROSITE-ProRule" id="PRU01193"/>
    </source>
</evidence>
<evidence type="ECO:0000256" key="4">
    <source>
        <dbReference type="ARBA" id="ARBA00022692"/>
    </source>
</evidence>
<dbReference type="STRING" id="1907939.BKL49_10410"/>